<organism evidence="9 10">
    <name type="scientific">Limnochorda pilosa</name>
    <dbReference type="NCBI Taxonomy" id="1555112"/>
    <lineage>
        <taxon>Bacteria</taxon>
        <taxon>Bacillati</taxon>
        <taxon>Bacillota</taxon>
        <taxon>Limnochordia</taxon>
        <taxon>Limnochordales</taxon>
        <taxon>Limnochordaceae</taxon>
        <taxon>Limnochorda</taxon>
    </lineage>
</organism>
<dbReference type="PRINTS" id="PR00038">
    <property type="entry name" value="HTHLUXR"/>
</dbReference>
<reference evidence="10" key="2">
    <citation type="journal article" date="2016" name="Int. J. Syst. Evol. Microbiol.">
        <title>Complete genome sequence and cell structure of Limnochorda pilosa, a Gram-negative spore-former within the phylum Firmicutes.</title>
        <authorList>
            <person name="Watanabe M."/>
            <person name="Kojima H."/>
            <person name="Fukui M."/>
        </authorList>
    </citation>
    <scope>NUCLEOTIDE SEQUENCE [LARGE SCALE GENOMIC DNA]</scope>
    <source>
        <strain evidence="10">HC45</strain>
    </source>
</reference>
<dbReference type="InterPro" id="IPR000792">
    <property type="entry name" value="Tscrpt_reg_LuxR_C"/>
</dbReference>
<dbReference type="SMART" id="SM00421">
    <property type="entry name" value="HTH_LUXR"/>
    <property type="match status" value="1"/>
</dbReference>
<dbReference type="PROSITE" id="PS50043">
    <property type="entry name" value="HTH_LUXR_2"/>
    <property type="match status" value="1"/>
</dbReference>
<dbReference type="AlphaFoldDB" id="A0A0K2SNX8"/>
<sequence>MVTGELPGGEPPRQGHPHPGADSRGKGWGNLIRVGIADDHPLIRQAVTTLLAMEPDIRVVGEAGDARTALELVRAQKPDVLLLDINMPGGGLEVARALARERSETRVVALTIHDDEEYLAALVRMGVRGYVLKDEAPQRVVNAIREVRDGGAVLPSKMMARFLDHLGDHRTSSPRPAAGAEAAGRLSAREREVLEGIVEGKSNRQIAQELVITEKTVKNHITHLLEKLQVQDRTQAAVYALRHGLVAPSDLPDLGPGSQSEPLPALRK</sequence>
<feature type="domain" description="Response regulatory" evidence="8">
    <location>
        <begin position="33"/>
        <end position="148"/>
    </location>
</feature>
<dbReference type="STRING" id="1555112.LIP_2977"/>
<dbReference type="Pfam" id="PF00072">
    <property type="entry name" value="Response_reg"/>
    <property type="match status" value="1"/>
</dbReference>
<dbReference type="InterPro" id="IPR058245">
    <property type="entry name" value="NreC/VraR/RcsB-like_REC"/>
</dbReference>
<dbReference type="PANTHER" id="PTHR43214:SF43">
    <property type="entry name" value="TWO-COMPONENT RESPONSE REGULATOR"/>
    <property type="match status" value="1"/>
</dbReference>
<dbReference type="RefSeq" id="WP_068139699.1">
    <property type="nucleotide sequence ID" value="NZ_AP014924.1"/>
</dbReference>
<accession>A0A0K2SNX8</accession>
<dbReference type="GO" id="GO:0000160">
    <property type="term" value="P:phosphorelay signal transduction system"/>
    <property type="evidence" value="ECO:0007669"/>
    <property type="project" value="InterPro"/>
</dbReference>
<protein>
    <submittedName>
        <fullName evidence="9">Chemotaxis protein CheY</fullName>
    </submittedName>
</protein>
<dbReference type="Proteomes" id="UP000065807">
    <property type="component" value="Chromosome"/>
</dbReference>
<dbReference type="PROSITE" id="PS00622">
    <property type="entry name" value="HTH_LUXR_1"/>
    <property type="match status" value="1"/>
</dbReference>
<dbReference type="GO" id="GO:0006355">
    <property type="term" value="P:regulation of DNA-templated transcription"/>
    <property type="evidence" value="ECO:0007669"/>
    <property type="project" value="InterPro"/>
</dbReference>
<dbReference type="PROSITE" id="PS50110">
    <property type="entry name" value="RESPONSE_REGULATORY"/>
    <property type="match status" value="1"/>
</dbReference>
<dbReference type="SMART" id="SM00448">
    <property type="entry name" value="REC"/>
    <property type="match status" value="1"/>
</dbReference>
<name>A0A0K2SNX8_LIMPI</name>
<keyword evidence="1 5" id="KW-0597">Phosphoprotein</keyword>
<feature type="region of interest" description="Disordered" evidence="6">
    <location>
        <begin position="249"/>
        <end position="268"/>
    </location>
</feature>
<evidence type="ECO:0000256" key="4">
    <source>
        <dbReference type="ARBA" id="ARBA00023163"/>
    </source>
</evidence>
<feature type="region of interest" description="Disordered" evidence="6">
    <location>
        <begin position="1"/>
        <end position="25"/>
    </location>
</feature>
<evidence type="ECO:0000256" key="6">
    <source>
        <dbReference type="SAM" id="MobiDB-lite"/>
    </source>
</evidence>
<dbReference type="SUPFAM" id="SSF46894">
    <property type="entry name" value="C-terminal effector domain of the bipartite response regulators"/>
    <property type="match status" value="1"/>
</dbReference>
<keyword evidence="10" id="KW-1185">Reference proteome</keyword>
<keyword evidence="4" id="KW-0804">Transcription</keyword>
<dbReference type="InterPro" id="IPR011006">
    <property type="entry name" value="CheY-like_superfamily"/>
</dbReference>
<dbReference type="SUPFAM" id="SSF52172">
    <property type="entry name" value="CheY-like"/>
    <property type="match status" value="1"/>
</dbReference>
<evidence type="ECO:0000259" key="7">
    <source>
        <dbReference type="PROSITE" id="PS50043"/>
    </source>
</evidence>
<dbReference type="InterPro" id="IPR016032">
    <property type="entry name" value="Sig_transdc_resp-reg_C-effctor"/>
</dbReference>
<evidence type="ECO:0000256" key="2">
    <source>
        <dbReference type="ARBA" id="ARBA00023015"/>
    </source>
</evidence>
<evidence type="ECO:0000256" key="5">
    <source>
        <dbReference type="PROSITE-ProRule" id="PRU00169"/>
    </source>
</evidence>
<dbReference type="CDD" id="cd17535">
    <property type="entry name" value="REC_NarL-like"/>
    <property type="match status" value="1"/>
</dbReference>
<evidence type="ECO:0000256" key="3">
    <source>
        <dbReference type="ARBA" id="ARBA00023125"/>
    </source>
</evidence>
<dbReference type="PANTHER" id="PTHR43214">
    <property type="entry name" value="TWO-COMPONENT RESPONSE REGULATOR"/>
    <property type="match status" value="1"/>
</dbReference>
<dbReference type="OrthoDB" id="9779069at2"/>
<evidence type="ECO:0000256" key="1">
    <source>
        <dbReference type="ARBA" id="ARBA00022553"/>
    </source>
</evidence>
<dbReference type="GO" id="GO:0003677">
    <property type="term" value="F:DNA binding"/>
    <property type="evidence" value="ECO:0007669"/>
    <property type="project" value="UniProtKB-KW"/>
</dbReference>
<keyword evidence="2" id="KW-0805">Transcription regulation</keyword>
<evidence type="ECO:0000259" key="8">
    <source>
        <dbReference type="PROSITE" id="PS50110"/>
    </source>
</evidence>
<dbReference type="InterPro" id="IPR001789">
    <property type="entry name" value="Sig_transdc_resp-reg_receiver"/>
</dbReference>
<dbReference type="KEGG" id="lpil:LIP_2977"/>
<evidence type="ECO:0000313" key="9">
    <source>
        <dbReference type="EMBL" id="BAS28806.1"/>
    </source>
</evidence>
<dbReference type="CDD" id="cd06170">
    <property type="entry name" value="LuxR_C_like"/>
    <property type="match status" value="1"/>
</dbReference>
<reference evidence="10" key="1">
    <citation type="submission" date="2015-07" db="EMBL/GenBank/DDBJ databases">
        <title>Complete genome sequence and phylogenetic analysis of Limnochorda pilosa.</title>
        <authorList>
            <person name="Watanabe M."/>
            <person name="Kojima H."/>
            <person name="Fukui M."/>
        </authorList>
    </citation>
    <scope>NUCLEOTIDE SEQUENCE [LARGE SCALE GENOMIC DNA]</scope>
    <source>
        <strain evidence="10">HC45</strain>
    </source>
</reference>
<dbReference type="Gene3D" id="3.40.50.2300">
    <property type="match status" value="1"/>
</dbReference>
<dbReference type="EMBL" id="AP014924">
    <property type="protein sequence ID" value="BAS28806.1"/>
    <property type="molecule type" value="Genomic_DNA"/>
</dbReference>
<dbReference type="Pfam" id="PF00196">
    <property type="entry name" value="GerE"/>
    <property type="match status" value="1"/>
</dbReference>
<proteinExistence type="predicted"/>
<evidence type="ECO:0000313" key="10">
    <source>
        <dbReference type="Proteomes" id="UP000065807"/>
    </source>
</evidence>
<keyword evidence="3" id="KW-0238">DNA-binding</keyword>
<feature type="domain" description="HTH luxR-type" evidence="7">
    <location>
        <begin position="179"/>
        <end position="244"/>
    </location>
</feature>
<dbReference type="InterPro" id="IPR039420">
    <property type="entry name" value="WalR-like"/>
</dbReference>
<gene>
    <name evidence="9" type="ORF">LIP_2977</name>
</gene>
<feature type="modified residue" description="4-aspartylphosphate" evidence="5">
    <location>
        <position position="84"/>
    </location>
</feature>